<evidence type="ECO:0000259" key="2">
    <source>
        <dbReference type="SMART" id="SM00850"/>
    </source>
</evidence>
<organism evidence="3 4">
    <name type="scientific">Idiomarina baltica OS145</name>
    <dbReference type="NCBI Taxonomy" id="314276"/>
    <lineage>
        <taxon>Bacteria</taxon>
        <taxon>Pseudomonadati</taxon>
        <taxon>Pseudomonadota</taxon>
        <taxon>Gammaproteobacteria</taxon>
        <taxon>Alteromonadales</taxon>
        <taxon>Idiomarinaceae</taxon>
        <taxon>Idiomarina</taxon>
    </lineage>
</organism>
<evidence type="ECO:0000313" key="4">
    <source>
        <dbReference type="Proteomes" id="UP000016543"/>
    </source>
</evidence>
<proteinExistence type="predicted"/>
<dbReference type="RefSeq" id="WP_006954230.1">
    <property type="nucleotide sequence ID" value="NZ_CH672403.1"/>
</dbReference>
<evidence type="ECO:0000313" key="3">
    <source>
        <dbReference type="EMBL" id="EAQ32311.1"/>
    </source>
</evidence>
<dbReference type="SMART" id="SM00850">
    <property type="entry name" value="LytTR"/>
    <property type="match status" value="1"/>
</dbReference>
<keyword evidence="4" id="KW-1185">Reference proteome</keyword>
<accession>A0ABM9WMV1</accession>
<dbReference type="InterPro" id="IPR007492">
    <property type="entry name" value="LytTR_DNA-bd_dom"/>
</dbReference>
<evidence type="ECO:0000256" key="1">
    <source>
        <dbReference type="ARBA" id="ARBA00023012"/>
    </source>
</evidence>
<feature type="domain" description="HTH LytTR-type" evidence="2">
    <location>
        <begin position="11"/>
        <end position="105"/>
    </location>
</feature>
<name>A0ABM9WMV1_9GAMM</name>
<gene>
    <name evidence="3" type="ORF">OS145_07681</name>
</gene>
<dbReference type="Pfam" id="PF04397">
    <property type="entry name" value="LytTR"/>
    <property type="match status" value="1"/>
</dbReference>
<dbReference type="EMBL" id="AAMX01000006">
    <property type="protein sequence ID" value="EAQ32311.1"/>
    <property type="molecule type" value="Genomic_DNA"/>
</dbReference>
<reference evidence="3 4" key="1">
    <citation type="submission" date="2006-01" db="EMBL/GenBank/DDBJ databases">
        <authorList>
            <person name="Brettar I."/>
            <person name="Hofle M."/>
            <person name="Ferriera S."/>
            <person name="Johnson J."/>
            <person name="Kravitz S."/>
            <person name="Halpern A."/>
            <person name="Remington K."/>
            <person name="Beeson K."/>
            <person name="Tran B."/>
            <person name="Rogers Y.-H."/>
            <person name="Friedman R."/>
            <person name="Venter J.C."/>
        </authorList>
    </citation>
    <scope>NUCLEOTIDE SEQUENCE [LARGE SCALE GENOMIC DNA]</scope>
    <source>
        <strain evidence="3 4">OS145</strain>
    </source>
</reference>
<dbReference type="Gene3D" id="2.40.50.1020">
    <property type="entry name" value="LytTr DNA-binding domain"/>
    <property type="match status" value="1"/>
</dbReference>
<protein>
    <recommendedName>
        <fullName evidence="2">HTH LytTR-type domain-containing protein</fullName>
    </recommendedName>
</protein>
<dbReference type="Proteomes" id="UP000016543">
    <property type="component" value="Unassembled WGS sequence"/>
</dbReference>
<keyword evidence="1" id="KW-0902">Two-component regulatory system</keyword>
<comment type="caution">
    <text evidence="3">The sequence shown here is derived from an EMBL/GenBank/DDBJ whole genome shotgun (WGS) entry which is preliminary data.</text>
</comment>
<sequence length="126" mass="14163">MSGIIAVTQPGKIKFLRLGDITHITACGNYVEFHLVTGKRFLSRMTLSGVEQANLSSFIRISRRTIVNVVFIDYAHSELGRFNNIVLINGAELRTSKAYLPNLLSICEIRSAKNTRPEVRKHVYGE</sequence>